<accession>A0A565AM35</accession>
<sequence>MAEKFPEAKGILVNSFTCLESRTHLVTSLIVLRTTVSFGLPCRTSGFFGGSSVTGSGVCTRRIMRWLYICFGILEAPQIKEIAKALDFSGLRFLWKRRGGWIFVCCGDRFLDERIGGEF</sequence>
<keyword evidence="2" id="KW-1185">Reference proteome</keyword>
<reference evidence="1" key="1">
    <citation type="submission" date="2019-07" db="EMBL/GenBank/DDBJ databases">
        <authorList>
            <person name="Dittberner H."/>
        </authorList>
    </citation>
    <scope>NUCLEOTIDE SEQUENCE [LARGE SCALE GENOMIC DNA]</scope>
</reference>
<dbReference type="SUPFAM" id="SSF53756">
    <property type="entry name" value="UDP-Glycosyltransferase/glycogen phosphorylase"/>
    <property type="match status" value="1"/>
</dbReference>
<organism evidence="1 2">
    <name type="scientific">Arabis nemorensis</name>
    <dbReference type="NCBI Taxonomy" id="586526"/>
    <lineage>
        <taxon>Eukaryota</taxon>
        <taxon>Viridiplantae</taxon>
        <taxon>Streptophyta</taxon>
        <taxon>Embryophyta</taxon>
        <taxon>Tracheophyta</taxon>
        <taxon>Spermatophyta</taxon>
        <taxon>Magnoliopsida</taxon>
        <taxon>eudicotyledons</taxon>
        <taxon>Gunneridae</taxon>
        <taxon>Pentapetalae</taxon>
        <taxon>rosids</taxon>
        <taxon>malvids</taxon>
        <taxon>Brassicales</taxon>
        <taxon>Brassicaceae</taxon>
        <taxon>Arabideae</taxon>
        <taxon>Arabis</taxon>
    </lineage>
</organism>
<dbReference type="Proteomes" id="UP000489600">
    <property type="component" value="Unassembled WGS sequence"/>
</dbReference>
<protein>
    <submittedName>
        <fullName evidence="1">Uncharacterized protein</fullName>
    </submittedName>
</protein>
<comment type="caution">
    <text evidence="1">The sequence shown here is derived from an EMBL/GenBank/DDBJ whole genome shotgun (WGS) entry which is preliminary data.</text>
</comment>
<dbReference type="EMBL" id="CABITT030000001">
    <property type="protein sequence ID" value="VVA89923.1"/>
    <property type="molecule type" value="Genomic_DNA"/>
</dbReference>
<dbReference type="Gene3D" id="3.40.50.2000">
    <property type="entry name" value="Glycogen Phosphorylase B"/>
    <property type="match status" value="2"/>
</dbReference>
<proteinExistence type="predicted"/>
<evidence type="ECO:0000313" key="2">
    <source>
        <dbReference type="Proteomes" id="UP000489600"/>
    </source>
</evidence>
<dbReference type="AlphaFoldDB" id="A0A565AM35"/>
<gene>
    <name evidence="1" type="ORF">ANE_LOCUS368</name>
</gene>
<evidence type="ECO:0000313" key="1">
    <source>
        <dbReference type="EMBL" id="VVA89923.1"/>
    </source>
</evidence>
<dbReference type="OrthoDB" id="5835829at2759"/>
<name>A0A565AM35_9BRAS</name>